<dbReference type="AlphaFoldDB" id="A0A3A6PZD5"/>
<feature type="transmembrane region" description="Helical" evidence="1">
    <location>
        <begin position="20"/>
        <end position="42"/>
    </location>
</feature>
<organism evidence="2 3">
    <name type="scientific">Paenibacillus pinisoli</name>
    <dbReference type="NCBI Taxonomy" id="1276110"/>
    <lineage>
        <taxon>Bacteria</taxon>
        <taxon>Bacillati</taxon>
        <taxon>Bacillota</taxon>
        <taxon>Bacilli</taxon>
        <taxon>Bacillales</taxon>
        <taxon>Paenibacillaceae</taxon>
        <taxon>Paenibacillus</taxon>
    </lineage>
</organism>
<keyword evidence="1" id="KW-1133">Transmembrane helix</keyword>
<evidence type="ECO:0000256" key="1">
    <source>
        <dbReference type="SAM" id="Phobius"/>
    </source>
</evidence>
<name>A0A3A6PZD5_9BACL</name>
<dbReference type="OrthoDB" id="2658510at2"/>
<evidence type="ECO:0000313" key="2">
    <source>
        <dbReference type="EMBL" id="RJX40673.1"/>
    </source>
</evidence>
<sequence length="280" mass="29934">MSTNSGTGQGQAERLSRRQITLVIGIIGGILLVAGILFVVLYNSLSNRSPGVDAPLEAITQYRYEYAEAANGMKLHALVTKPAFVTLDVVRQNVALTDKVGINGGFFYGETLISMGIVNGRPVNGAAGAYGSGGENMKYARGTLVWDGASDSLSVQVVSTASEVKVKDHTRFWAQGGISMSLGDEAGWISRTVAENAPFPDEQRLRSAAVYDENGMLYLIVSESLSTLEAFRTAILGTFGDGRLVDGIFLDGDGSSQLLSKEMKLTGDNRPVLQMLRITK</sequence>
<comment type="caution">
    <text evidence="2">The sequence shown here is derived from an EMBL/GenBank/DDBJ whole genome shotgun (WGS) entry which is preliminary data.</text>
</comment>
<protein>
    <recommendedName>
        <fullName evidence="4">Phosphodiester glycosidase domain-containing protein</fullName>
    </recommendedName>
</protein>
<evidence type="ECO:0008006" key="4">
    <source>
        <dbReference type="Google" id="ProtNLM"/>
    </source>
</evidence>
<keyword evidence="1" id="KW-0472">Membrane</keyword>
<keyword evidence="3" id="KW-1185">Reference proteome</keyword>
<dbReference type="Proteomes" id="UP000267798">
    <property type="component" value="Unassembled WGS sequence"/>
</dbReference>
<dbReference type="RefSeq" id="WP_120106478.1">
    <property type="nucleotide sequence ID" value="NZ_QXQB01000001.1"/>
</dbReference>
<keyword evidence="1" id="KW-0812">Transmembrane</keyword>
<gene>
    <name evidence="2" type="ORF">D3P09_01250</name>
</gene>
<evidence type="ECO:0000313" key="3">
    <source>
        <dbReference type="Proteomes" id="UP000267798"/>
    </source>
</evidence>
<accession>A0A3A6PZD5</accession>
<dbReference type="EMBL" id="QXQB01000001">
    <property type="protein sequence ID" value="RJX40673.1"/>
    <property type="molecule type" value="Genomic_DNA"/>
</dbReference>
<reference evidence="2 3" key="1">
    <citation type="submission" date="2018-09" db="EMBL/GenBank/DDBJ databases">
        <title>Paenibacillus aracenensis nov. sp. isolated from a cave in southern Spain.</title>
        <authorList>
            <person name="Jurado V."/>
            <person name="Gutierrez-Patricio S."/>
            <person name="Gonzalez-Pimentel J.L."/>
            <person name="Miller A.Z."/>
            <person name="Laiz L."/>
            <person name="Saiz-Jimenez C."/>
        </authorList>
    </citation>
    <scope>NUCLEOTIDE SEQUENCE [LARGE SCALE GENOMIC DNA]</scope>
    <source>
        <strain evidence="2 3">JCM 19203</strain>
    </source>
</reference>
<proteinExistence type="predicted"/>